<feature type="compositionally biased region" description="Acidic residues" evidence="7">
    <location>
        <begin position="191"/>
        <end position="205"/>
    </location>
</feature>
<evidence type="ECO:0000256" key="7">
    <source>
        <dbReference type="SAM" id="MobiDB-lite"/>
    </source>
</evidence>
<keyword evidence="5" id="KW-0648">Protein biosynthesis</keyword>
<organism evidence="9 10">
    <name type="scientific">Maylandia zebra</name>
    <name type="common">zebra mbuna</name>
    <dbReference type="NCBI Taxonomy" id="106582"/>
    <lineage>
        <taxon>Eukaryota</taxon>
        <taxon>Metazoa</taxon>
        <taxon>Chordata</taxon>
        <taxon>Craniata</taxon>
        <taxon>Vertebrata</taxon>
        <taxon>Euteleostomi</taxon>
        <taxon>Actinopterygii</taxon>
        <taxon>Neopterygii</taxon>
        <taxon>Teleostei</taxon>
        <taxon>Neoteleostei</taxon>
        <taxon>Acanthomorphata</taxon>
        <taxon>Ovalentaria</taxon>
        <taxon>Cichlomorphae</taxon>
        <taxon>Cichliformes</taxon>
        <taxon>Cichlidae</taxon>
        <taxon>African cichlids</taxon>
        <taxon>Pseudocrenilabrinae</taxon>
        <taxon>Haplochromini</taxon>
        <taxon>Maylandia</taxon>
        <taxon>Maylandia zebra complex</taxon>
    </lineage>
</organism>
<dbReference type="InterPro" id="IPR045196">
    <property type="entry name" value="IF2/IF5"/>
</dbReference>
<feature type="region of interest" description="Disordered" evidence="7">
    <location>
        <begin position="327"/>
        <end position="378"/>
    </location>
</feature>
<dbReference type="SUPFAM" id="SSF48371">
    <property type="entry name" value="ARM repeat"/>
    <property type="match status" value="1"/>
</dbReference>
<dbReference type="Proteomes" id="UP000265160">
    <property type="component" value="LG19"/>
</dbReference>
<dbReference type="Pfam" id="PF01873">
    <property type="entry name" value="eIF-5_eIF-2B"/>
    <property type="match status" value="1"/>
</dbReference>
<dbReference type="GO" id="GO:0005525">
    <property type="term" value="F:GTP binding"/>
    <property type="evidence" value="ECO:0007669"/>
    <property type="project" value="UniProtKB-KW"/>
</dbReference>
<evidence type="ECO:0000256" key="4">
    <source>
        <dbReference type="ARBA" id="ARBA00022741"/>
    </source>
</evidence>
<keyword evidence="3" id="KW-0396">Initiation factor</keyword>
<dbReference type="SMART" id="SM00653">
    <property type="entry name" value="eIF2B_5"/>
    <property type="match status" value="1"/>
</dbReference>
<evidence type="ECO:0000259" key="8">
    <source>
        <dbReference type="PROSITE" id="PS51363"/>
    </source>
</evidence>
<feature type="region of interest" description="Disordered" evidence="7">
    <location>
        <begin position="142"/>
        <end position="212"/>
    </location>
</feature>
<reference evidence="9 10" key="1">
    <citation type="journal article" date="2014" name="Nature">
        <title>The genomic substrate for adaptive radiation in African cichlid fish.</title>
        <authorList>
            <person name="Brawand D."/>
            <person name="Wagner C.E."/>
            <person name="Li Y.I."/>
            <person name="Malinsky M."/>
            <person name="Keller I."/>
            <person name="Fan S."/>
            <person name="Simakov O."/>
            <person name="Ng A.Y."/>
            <person name="Lim Z.W."/>
            <person name="Bezault E."/>
            <person name="Turner-Maier J."/>
            <person name="Johnson J."/>
            <person name="Alcazar R."/>
            <person name="Noh H.J."/>
            <person name="Russell P."/>
            <person name="Aken B."/>
            <person name="Alfoldi J."/>
            <person name="Amemiya C."/>
            <person name="Azzouzi N."/>
            <person name="Baroiller J.F."/>
            <person name="Barloy-Hubler F."/>
            <person name="Berlin A."/>
            <person name="Bloomquist R."/>
            <person name="Carleton K.L."/>
            <person name="Conte M.A."/>
            <person name="D'Cotta H."/>
            <person name="Eshel O."/>
            <person name="Gaffney L."/>
            <person name="Galibert F."/>
            <person name="Gante H.F."/>
            <person name="Gnerre S."/>
            <person name="Greuter L."/>
            <person name="Guyon R."/>
            <person name="Haddad N.S."/>
            <person name="Haerty W."/>
            <person name="Harris R.M."/>
            <person name="Hofmann H.A."/>
            <person name="Hourlier T."/>
            <person name="Hulata G."/>
            <person name="Jaffe D.B."/>
            <person name="Lara M."/>
            <person name="Lee A.P."/>
            <person name="MacCallum I."/>
            <person name="Mwaiko S."/>
            <person name="Nikaido M."/>
            <person name="Nishihara H."/>
            <person name="Ozouf-Costaz C."/>
            <person name="Penman D.J."/>
            <person name="Przybylski D."/>
            <person name="Rakotomanga M."/>
            <person name="Renn S.C.P."/>
            <person name="Ribeiro F.J."/>
            <person name="Ron M."/>
            <person name="Salzburger W."/>
            <person name="Sanchez-Pulido L."/>
            <person name="Santos M.E."/>
            <person name="Searle S."/>
            <person name="Sharpe T."/>
            <person name="Swofford R."/>
            <person name="Tan F.J."/>
            <person name="Williams L."/>
            <person name="Young S."/>
            <person name="Yin S."/>
            <person name="Okada N."/>
            <person name="Kocher T.D."/>
            <person name="Miska E.A."/>
            <person name="Lander E.S."/>
            <person name="Venkatesh B."/>
            <person name="Fernald R.D."/>
            <person name="Meyer A."/>
            <person name="Ponting C.P."/>
            <person name="Streelman J.T."/>
            <person name="Lindblad-Toh K."/>
            <person name="Seehausen O."/>
            <person name="Di Palma F."/>
        </authorList>
    </citation>
    <scope>NUCLEOTIDE SEQUENCE</scope>
</reference>
<dbReference type="SMART" id="SM00515">
    <property type="entry name" value="eIF5C"/>
    <property type="match status" value="1"/>
</dbReference>
<dbReference type="GeneTree" id="ENSGT00390000016478"/>
<dbReference type="PROSITE" id="PS51363">
    <property type="entry name" value="W2"/>
    <property type="match status" value="1"/>
</dbReference>
<dbReference type="FunFam" id="3.30.30.170:FF:000002">
    <property type="entry name" value="Eukaryotic translation initiation factor 5"/>
    <property type="match status" value="1"/>
</dbReference>
<keyword evidence="4" id="KW-0547">Nucleotide-binding</keyword>
<evidence type="ECO:0000256" key="3">
    <source>
        <dbReference type="ARBA" id="ARBA00022540"/>
    </source>
</evidence>
<feature type="domain" description="W2" evidence="8">
    <location>
        <begin position="179"/>
        <end position="334"/>
    </location>
</feature>
<dbReference type="InterPro" id="IPR003307">
    <property type="entry name" value="W2_domain"/>
</dbReference>
<dbReference type="InterPro" id="IPR016189">
    <property type="entry name" value="Transl_init_fac_IF2/IF5_N"/>
</dbReference>
<feature type="compositionally biased region" description="Acidic residues" evidence="7">
    <location>
        <begin position="367"/>
        <end position="378"/>
    </location>
</feature>
<protein>
    <recommendedName>
        <fullName evidence="2">Eukaryotic translation initiation factor 5</fullName>
    </recommendedName>
</protein>
<dbReference type="FunFam" id="2.20.25.350:FF:000002">
    <property type="entry name" value="Eukaryotic translation initiation factor 5"/>
    <property type="match status" value="1"/>
</dbReference>
<dbReference type="InterPro" id="IPR016190">
    <property type="entry name" value="Transl_init_fac_IF2/IF5_Zn-bd"/>
</dbReference>
<dbReference type="Gene3D" id="1.25.40.180">
    <property type="match status" value="1"/>
</dbReference>
<evidence type="ECO:0000313" key="10">
    <source>
        <dbReference type="Proteomes" id="UP000265160"/>
    </source>
</evidence>
<dbReference type="GO" id="GO:0001732">
    <property type="term" value="P:formation of cytoplasmic translation initiation complex"/>
    <property type="evidence" value="ECO:0007669"/>
    <property type="project" value="TreeGrafter"/>
</dbReference>
<dbReference type="InterPro" id="IPR002735">
    <property type="entry name" value="Transl_init_fac_IF2/IF5_dom"/>
</dbReference>
<reference evidence="9" key="2">
    <citation type="submission" date="2025-08" db="UniProtKB">
        <authorList>
            <consortium name="Ensembl"/>
        </authorList>
    </citation>
    <scope>IDENTIFICATION</scope>
</reference>
<evidence type="ECO:0000256" key="1">
    <source>
        <dbReference type="ARBA" id="ARBA00010397"/>
    </source>
</evidence>
<dbReference type="GO" id="GO:0071074">
    <property type="term" value="F:eukaryotic initiation factor eIF2 binding"/>
    <property type="evidence" value="ECO:0007669"/>
    <property type="project" value="TreeGrafter"/>
</dbReference>
<feature type="compositionally biased region" description="Basic and acidic residues" evidence="7">
    <location>
        <begin position="354"/>
        <end position="366"/>
    </location>
</feature>
<dbReference type="Pfam" id="PF02020">
    <property type="entry name" value="W2"/>
    <property type="match status" value="1"/>
</dbReference>
<dbReference type="GO" id="GO:0005829">
    <property type="term" value="C:cytosol"/>
    <property type="evidence" value="ECO:0007669"/>
    <property type="project" value="TreeGrafter"/>
</dbReference>
<evidence type="ECO:0000256" key="6">
    <source>
        <dbReference type="ARBA" id="ARBA00023134"/>
    </source>
</evidence>
<name>A0A3P9AYF0_9CICH</name>
<dbReference type="Ensembl" id="ENSMZET00005002820.1">
    <property type="protein sequence ID" value="ENSMZEP00005002705.1"/>
    <property type="gene ID" value="ENSMZEG00005002102.1"/>
</dbReference>
<evidence type="ECO:0000256" key="2">
    <source>
        <dbReference type="ARBA" id="ARBA00018059"/>
    </source>
</evidence>
<feature type="compositionally biased region" description="Basic and acidic residues" evidence="7">
    <location>
        <begin position="156"/>
        <end position="171"/>
    </location>
</feature>
<keyword evidence="6" id="KW-0342">GTP-binding</keyword>
<dbReference type="PANTHER" id="PTHR23001">
    <property type="entry name" value="EUKARYOTIC TRANSLATION INITIATION FACTOR"/>
    <property type="match status" value="1"/>
</dbReference>
<feature type="compositionally biased region" description="Acidic residues" evidence="7">
    <location>
        <begin position="327"/>
        <end position="345"/>
    </location>
</feature>
<dbReference type="Gene3D" id="2.20.25.350">
    <property type="match status" value="1"/>
</dbReference>
<accession>A0A3P9AYF0</accession>
<keyword evidence="10" id="KW-1185">Reference proteome</keyword>
<dbReference type="SUPFAM" id="SSF100966">
    <property type="entry name" value="Translation initiation factor 2 beta, aIF2beta, N-terminal domain"/>
    <property type="match status" value="1"/>
</dbReference>
<dbReference type="PANTHER" id="PTHR23001:SF7">
    <property type="entry name" value="EUKARYOTIC TRANSLATION INITIATION FACTOR 5"/>
    <property type="match status" value="1"/>
</dbReference>
<dbReference type="SUPFAM" id="SSF75689">
    <property type="entry name" value="Zinc-binding domain of translation initiation factor 2 beta"/>
    <property type="match status" value="1"/>
</dbReference>
<reference evidence="9" key="3">
    <citation type="submission" date="2025-09" db="UniProtKB">
        <authorList>
            <consortium name="Ensembl"/>
        </authorList>
    </citation>
    <scope>IDENTIFICATION</scope>
</reference>
<dbReference type="CDD" id="cd11561">
    <property type="entry name" value="W2_eIF5"/>
    <property type="match status" value="1"/>
</dbReference>
<evidence type="ECO:0000256" key="5">
    <source>
        <dbReference type="ARBA" id="ARBA00022917"/>
    </source>
</evidence>
<sequence length="378" mass="43024">MSVNVNRSVSDQFYRYKMPRLIAKVEGKGNGIKTVIVNMVDVAKALNRPPTYPTKFFGCELGAQTQFDTKNDRYIVNGSHEANKLQDMLDGFIRKFVLCAECDNPETDLHVNPKKQTIGTSCKACGYRGMLDTRHKLCTFILKNPPESNDSGSASVKKEKEKKNRKKDKENGSGSGEAGNHDNFDAPEAVDRDDDDEDWAEETTEEAQRRRMEEISDHAKNLTLSEDLEKPLEDRVNLFYSFVKFCHNNKKAQKYLLGGFECVVKLHQVQLLPRVPIILKDLYDADLLEEDVIFAWAEKVSKKYVSKELAKEIHAKAAPFVKWLKEAEEESEGSEEEEEEDDENVEVVYSSSARELKVETVKPDTPEKEEDDIDIDAI</sequence>
<dbReference type="GO" id="GO:0005092">
    <property type="term" value="F:GDP-dissociation inhibitor activity"/>
    <property type="evidence" value="ECO:0007669"/>
    <property type="project" value="TreeGrafter"/>
</dbReference>
<dbReference type="InterPro" id="IPR016024">
    <property type="entry name" value="ARM-type_fold"/>
</dbReference>
<comment type="similarity">
    <text evidence="1">Belongs to the eIF-2-beta/eIF-5 family.</text>
</comment>
<dbReference type="Gene3D" id="3.30.30.170">
    <property type="match status" value="1"/>
</dbReference>
<evidence type="ECO:0000313" key="9">
    <source>
        <dbReference type="Ensembl" id="ENSMZEP00005002705.1"/>
    </source>
</evidence>
<dbReference type="AlphaFoldDB" id="A0A3P9AYF0"/>
<proteinExistence type="inferred from homology"/>
<dbReference type="GO" id="GO:0003743">
    <property type="term" value="F:translation initiation factor activity"/>
    <property type="evidence" value="ECO:0007669"/>
    <property type="project" value="UniProtKB-KW"/>
</dbReference>